<dbReference type="GO" id="GO:0015087">
    <property type="term" value="F:cobalt ion transmembrane transporter activity"/>
    <property type="evidence" value="ECO:0007669"/>
    <property type="project" value="TreeGrafter"/>
</dbReference>
<evidence type="ECO:0000256" key="11">
    <source>
        <dbReference type="SAM" id="Phobius"/>
    </source>
</evidence>
<dbReference type="PANTHER" id="PTHR46494">
    <property type="entry name" value="CORA FAMILY METAL ION TRANSPORTER (EUROFUNG)"/>
    <property type="match status" value="1"/>
</dbReference>
<proteinExistence type="inferred from homology"/>
<dbReference type="OrthoDB" id="9803416at2"/>
<evidence type="ECO:0000256" key="2">
    <source>
        <dbReference type="ARBA" id="ARBA00009765"/>
    </source>
</evidence>
<evidence type="ECO:0000256" key="10">
    <source>
        <dbReference type="ARBA" id="ARBA00023136"/>
    </source>
</evidence>
<accession>D5V2R4</accession>
<dbReference type="GO" id="GO:0000287">
    <property type="term" value="F:magnesium ion binding"/>
    <property type="evidence" value="ECO:0007669"/>
    <property type="project" value="TreeGrafter"/>
</dbReference>
<keyword evidence="10 11" id="KW-0472">Membrane</keyword>
<keyword evidence="8 11" id="KW-1133">Transmembrane helix</keyword>
<dbReference type="InterPro" id="IPR045863">
    <property type="entry name" value="CorA_TM1_TM2"/>
</dbReference>
<protein>
    <submittedName>
        <fullName evidence="12">Mg2 transporter protein CorA family protein</fullName>
    </submittedName>
</protein>
<dbReference type="InterPro" id="IPR045861">
    <property type="entry name" value="CorA_cytoplasmic_dom"/>
</dbReference>
<dbReference type="eggNOG" id="COG0598">
    <property type="taxonomic scope" value="Bacteria"/>
</dbReference>
<keyword evidence="13" id="KW-1185">Reference proteome</keyword>
<evidence type="ECO:0000256" key="1">
    <source>
        <dbReference type="ARBA" id="ARBA00004651"/>
    </source>
</evidence>
<keyword evidence="7" id="KW-0862">Zinc</keyword>
<sequence>MKHNEINNFHISDIENEVHPSIFIKDEDYDLFILRIPQIINDKLIPVSKAFIITDKSYFYFDKENKDFVDLKNIDGFYKYLNNDIDSILNIVTSYMSEIEQIEDDFYDNKIDKNFNKQWFSYKNDFIKMNRVLFKCAEVMNILISNYNKDDDYLKRNFEDLQEHLHRAHRNSGMLLEKIDALHNSYIIENNEQMNRTVYILTLLSGIFLPLNLIVGFFGMNTTSLPFSKTDDGTFLVINVLFISVIISTILIYFIKKR</sequence>
<dbReference type="HOGENOM" id="CLU_089572_0_0_7"/>
<dbReference type="Pfam" id="PF01544">
    <property type="entry name" value="CorA"/>
    <property type="match status" value="1"/>
</dbReference>
<name>D5V2R4_ARCNC</name>
<dbReference type="KEGG" id="ant:Arnit_0832"/>
<evidence type="ECO:0000256" key="3">
    <source>
        <dbReference type="ARBA" id="ARBA00022448"/>
    </source>
</evidence>
<evidence type="ECO:0000256" key="4">
    <source>
        <dbReference type="ARBA" id="ARBA00022475"/>
    </source>
</evidence>
<evidence type="ECO:0000256" key="9">
    <source>
        <dbReference type="ARBA" id="ARBA00023065"/>
    </source>
</evidence>
<dbReference type="SUPFAM" id="SSF144083">
    <property type="entry name" value="Magnesium transport protein CorA, transmembrane region"/>
    <property type="match status" value="1"/>
</dbReference>
<keyword evidence="3" id="KW-0813">Transport</keyword>
<dbReference type="Gene3D" id="1.20.58.340">
    <property type="entry name" value="Magnesium transport protein CorA, transmembrane region"/>
    <property type="match status" value="2"/>
</dbReference>
<organism evidence="12 13">
    <name type="scientific">Arcobacter nitrofigilis (strain ATCC 33309 / DSM 7299 / CCUG 15893 / LMG 7604 / NCTC 12251 / CI)</name>
    <name type="common">Campylobacter nitrofigilis</name>
    <dbReference type="NCBI Taxonomy" id="572480"/>
    <lineage>
        <taxon>Bacteria</taxon>
        <taxon>Pseudomonadati</taxon>
        <taxon>Campylobacterota</taxon>
        <taxon>Epsilonproteobacteria</taxon>
        <taxon>Campylobacterales</taxon>
        <taxon>Arcobacteraceae</taxon>
        <taxon>Arcobacter</taxon>
    </lineage>
</organism>
<comment type="subcellular location">
    <subcellularLocation>
        <location evidence="1">Cell membrane</location>
        <topology evidence="1">Multi-pass membrane protein</topology>
    </subcellularLocation>
</comment>
<dbReference type="GO" id="GO:0015095">
    <property type="term" value="F:magnesium ion transmembrane transporter activity"/>
    <property type="evidence" value="ECO:0007669"/>
    <property type="project" value="TreeGrafter"/>
</dbReference>
<comment type="similarity">
    <text evidence="2">Belongs to the CorA metal ion transporter (MIT) (TC 1.A.35) family.</text>
</comment>
<evidence type="ECO:0000256" key="8">
    <source>
        <dbReference type="ARBA" id="ARBA00022989"/>
    </source>
</evidence>
<keyword evidence="6 11" id="KW-0812">Transmembrane</keyword>
<evidence type="ECO:0000313" key="13">
    <source>
        <dbReference type="Proteomes" id="UP000000939"/>
    </source>
</evidence>
<evidence type="ECO:0000256" key="5">
    <source>
        <dbReference type="ARBA" id="ARBA00022519"/>
    </source>
</evidence>
<keyword evidence="5" id="KW-0997">Cell inner membrane</keyword>
<dbReference type="STRING" id="572480.Arnit_0832"/>
<dbReference type="SUPFAM" id="SSF143865">
    <property type="entry name" value="CorA soluble domain-like"/>
    <property type="match status" value="1"/>
</dbReference>
<dbReference type="InterPro" id="IPR002523">
    <property type="entry name" value="MgTranspt_CorA/ZnTranspt_ZntB"/>
</dbReference>
<dbReference type="RefSeq" id="WP_013134641.1">
    <property type="nucleotide sequence ID" value="NC_014166.1"/>
</dbReference>
<dbReference type="GO" id="GO:0005886">
    <property type="term" value="C:plasma membrane"/>
    <property type="evidence" value="ECO:0007669"/>
    <property type="project" value="UniProtKB-SubCell"/>
</dbReference>
<feature type="transmembrane region" description="Helical" evidence="11">
    <location>
        <begin position="198"/>
        <end position="220"/>
    </location>
</feature>
<keyword evidence="4" id="KW-1003">Cell membrane</keyword>
<feature type="transmembrane region" description="Helical" evidence="11">
    <location>
        <begin position="235"/>
        <end position="255"/>
    </location>
</feature>
<evidence type="ECO:0000256" key="6">
    <source>
        <dbReference type="ARBA" id="ARBA00022692"/>
    </source>
</evidence>
<dbReference type="AlphaFoldDB" id="D5V2R4"/>
<keyword evidence="9" id="KW-0406">Ion transport</keyword>
<dbReference type="GO" id="GO:0050897">
    <property type="term" value="F:cobalt ion binding"/>
    <property type="evidence" value="ECO:0007669"/>
    <property type="project" value="TreeGrafter"/>
</dbReference>
<evidence type="ECO:0000256" key="7">
    <source>
        <dbReference type="ARBA" id="ARBA00022833"/>
    </source>
</evidence>
<dbReference type="Proteomes" id="UP000000939">
    <property type="component" value="Chromosome"/>
</dbReference>
<dbReference type="PANTHER" id="PTHR46494:SF3">
    <property type="entry name" value="ZINC TRANSPORT PROTEIN ZNTB"/>
    <property type="match status" value="1"/>
</dbReference>
<evidence type="ECO:0000313" key="12">
    <source>
        <dbReference type="EMBL" id="ADG92496.1"/>
    </source>
</evidence>
<dbReference type="EMBL" id="CP001999">
    <property type="protein sequence ID" value="ADG92496.1"/>
    <property type="molecule type" value="Genomic_DNA"/>
</dbReference>
<gene>
    <name evidence="12" type="ordered locus">Arnit_0832</name>
</gene>
<reference evidence="12 13" key="1">
    <citation type="journal article" date="2010" name="Stand. Genomic Sci.">
        <title>Complete genome sequence of Arcobacter nitrofigilis type strain (CI).</title>
        <authorList>
            <person name="Pati A."/>
            <person name="Gronow S."/>
            <person name="Lapidus A."/>
            <person name="Copeland A."/>
            <person name="Glavina Del Rio T."/>
            <person name="Nolan M."/>
            <person name="Lucas S."/>
            <person name="Tice H."/>
            <person name="Cheng J.F."/>
            <person name="Han C."/>
            <person name="Chertkov O."/>
            <person name="Bruce D."/>
            <person name="Tapia R."/>
            <person name="Goodwin L."/>
            <person name="Pitluck S."/>
            <person name="Liolios K."/>
            <person name="Ivanova N."/>
            <person name="Mavromatis K."/>
            <person name="Chen A."/>
            <person name="Palaniappan K."/>
            <person name="Land M."/>
            <person name="Hauser L."/>
            <person name="Chang Y.J."/>
            <person name="Jeffries C.D."/>
            <person name="Detter J.C."/>
            <person name="Rohde M."/>
            <person name="Goker M."/>
            <person name="Bristow J."/>
            <person name="Eisen J.A."/>
            <person name="Markowitz V."/>
            <person name="Hugenholtz P."/>
            <person name="Klenk H.P."/>
            <person name="Kyrpides N.C."/>
        </authorList>
    </citation>
    <scope>NUCLEOTIDE SEQUENCE [LARGE SCALE GENOMIC DNA]</scope>
    <source>
        <strain evidence="13">ATCC 33309 / DSM 7299 / CCUG 15893 / LMG 7604 / NCTC 12251 / CI</strain>
    </source>
</reference>